<organism evidence="2 3">
    <name type="scientific">Zopfia rhizophila CBS 207.26</name>
    <dbReference type="NCBI Taxonomy" id="1314779"/>
    <lineage>
        <taxon>Eukaryota</taxon>
        <taxon>Fungi</taxon>
        <taxon>Dikarya</taxon>
        <taxon>Ascomycota</taxon>
        <taxon>Pezizomycotina</taxon>
        <taxon>Dothideomycetes</taxon>
        <taxon>Dothideomycetes incertae sedis</taxon>
        <taxon>Zopfiaceae</taxon>
        <taxon>Zopfia</taxon>
    </lineage>
</organism>
<dbReference type="Proteomes" id="UP000800200">
    <property type="component" value="Unassembled WGS sequence"/>
</dbReference>
<evidence type="ECO:0000313" key="3">
    <source>
        <dbReference type="Proteomes" id="UP000800200"/>
    </source>
</evidence>
<sequence>MSTSHTLLSRHEHVPQRFFPPPIPLLPLSHFPLPPLQHLLNLFQLPLLISLPIPSTPKPLSPRLFPATQPTPHQHHSKHTFSNTLPAKPAEESVTGAHPQT</sequence>
<dbReference type="AlphaFoldDB" id="A0A6A6E9M9"/>
<dbReference type="EMBL" id="ML994627">
    <property type="protein sequence ID" value="KAF2187269.1"/>
    <property type="molecule type" value="Genomic_DNA"/>
</dbReference>
<evidence type="ECO:0000256" key="1">
    <source>
        <dbReference type="SAM" id="MobiDB-lite"/>
    </source>
</evidence>
<reference evidence="2" key="1">
    <citation type="journal article" date="2020" name="Stud. Mycol.">
        <title>101 Dothideomycetes genomes: a test case for predicting lifestyles and emergence of pathogens.</title>
        <authorList>
            <person name="Haridas S."/>
            <person name="Albert R."/>
            <person name="Binder M."/>
            <person name="Bloem J."/>
            <person name="Labutti K."/>
            <person name="Salamov A."/>
            <person name="Andreopoulos B."/>
            <person name="Baker S."/>
            <person name="Barry K."/>
            <person name="Bills G."/>
            <person name="Bluhm B."/>
            <person name="Cannon C."/>
            <person name="Castanera R."/>
            <person name="Culley D."/>
            <person name="Daum C."/>
            <person name="Ezra D."/>
            <person name="Gonzalez J."/>
            <person name="Henrissat B."/>
            <person name="Kuo A."/>
            <person name="Liang C."/>
            <person name="Lipzen A."/>
            <person name="Lutzoni F."/>
            <person name="Magnuson J."/>
            <person name="Mondo S."/>
            <person name="Nolan M."/>
            <person name="Ohm R."/>
            <person name="Pangilinan J."/>
            <person name="Park H.-J."/>
            <person name="Ramirez L."/>
            <person name="Alfaro M."/>
            <person name="Sun H."/>
            <person name="Tritt A."/>
            <person name="Yoshinaga Y."/>
            <person name="Zwiers L.-H."/>
            <person name="Turgeon B."/>
            <person name="Goodwin S."/>
            <person name="Spatafora J."/>
            <person name="Crous P."/>
            <person name="Grigoriev I."/>
        </authorList>
    </citation>
    <scope>NUCLEOTIDE SEQUENCE</scope>
    <source>
        <strain evidence="2">CBS 207.26</strain>
    </source>
</reference>
<protein>
    <submittedName>
        <fullName evidence="2">Uncharacterized protein</fullName>
    </submittedName>
</protein>
<evidence type="ECO:0000313" key="2">
    <source>
        <dbReference type="EMBL" id="KAF2187269.1"/>
    </source>
</evidence>
<name>A0A6A6E9M9_9PEZI</name>
<keyword evidence="3" id="KW-1185">Reference proteome</keyword>
<accession>A0A6A6E9M9</accession>
<feature type="region of interest" description="Disordered" evidence="1">
    <location>
        <begin position="59"/>
        <end position="101"/>
    </location>
</feature>
<proteinExistence type="predicted"/>
<gene>
    <name evidence="2" type="ORF">K469DRAFT_110722</name>
</gene>